<dbReference type="InterPro" id="IPR020472">
    <property type="entry name" value="WD40_PAC1"/>
</dbReference>
<evidence type="ECO:0000256" key="7">
    <source>
        <dbReference type="ARBA" id="ARBA00026184"/>
    </source>
</evidence>
<name>F4PYH5_CACFS</name>
<dbReference type="InterPro" id="IPR015943">
    <property type="entry name" value="WD40/YVTN_repeat-like_dom_sf"/>
</dbReference>
<evidence type="ECO:0000256" key="4">
    <source>
        <dbReference type="ARBA" id="ARBA00022737"/>
    </source>
</evidence>
<feature type="repeat" description="WD" evidence="8">
    <location>
        <begin position="431"/>
        <end position="472"/>
    </location>
</feature>
<keyword evidence="3" id="KW-0507">mRNA processing</keyword>
<dbReference type="CDD" id="cd00200">
    <property type="entry name" value="WD40"/>
    <property type="match status" value="1"/>
</dbReference>
<dbReference type="Gene3D" id="2.130.10.10">
    <property type="entry name" value="YVTN repeat-like/Quinoprotein amine dehydrogenase"/>
    <property type="match status" value="1"/>
</dbReference>
<dbReference type="InterPro" id="IPR036322">
    <property type="entry name" value="WD40_repeat_dom_sf"/>
</dbReference>
<dbReference type="GO" id="GO:0016607">
    <property type="term" value="C:nuclear speck"/>
    <property type="evidence" value="ECO:0007669"/>
    <property type="project" value="UniProtKB-SubCell"/>
</dbReference>
<dbReference type="RefSeq" id="XP_004357512.1">
    <property type="nucleotide sequence ID" value="XM_004357455.1"/>
</dbReference>
<proteinExistence type="inferred from homology"/>
<dbReference type="SMART" id="SM00320">
    <property type="entry name" value="WD40"/>
    <property type="match status" value="6"/>
</dbReference>
<reference evidence="11" key="1">
    <citation type="journal article" date="2011" name="Genome Res.">
        <title>Phylogeny-wide analysis of social amoeba genomes highlights ancient origins for complex intercellular communication.</title>
        <authorList>
            <person name="Heidel A.J."/>
            <person name="Lawal H.M."/>
            <person name="Felder M."/>
            <person name="Schilde C."/>
            <person name="Helps N.R."/>
            <person name="Tunggal B."/>
            <person name="Rivero F."/>
            <person name="John U."/>
            <person name="Schleicher M."/>
            <person name="Eichinger L."/>
            <person name="Platzer M."/>
            <person name="Noegel A.A."/>
            <person name="Schaap P."/>
            <person name="Gloeckner G."/>
        </authorList>
    </citation>
    <scope>NUCLEOTIDE SEQUENCE [LARGE SCALE GENOMIC DNA]</scope>
    <source>
        <strain evidence="11">SH3</strain>
    </source>
</reference>
<evidence type="ECO:0000313" key="11">
    <source>
        <dbReference type="Proteomes" id="UP000007797"/>
    </source>
</evidence>
<dbReference type="PROSITE" id="PS50294">
    <property type="entry name" value="WD_REPEATS_REGION"/>
    <property type="match status" value="4"/>
</dbReference>
<keyword evidence="11" id="KW-1185">Reference proteome</keyword>
<evidence type="ECO:0000256" key="3">
    <source>
        <dbReference type="ARBA" id="ARBA00022664"/>
    </source>
</evidence>
<evidence type="ECO:0000256" key="2">
    <source>
        <dbReference type="ARBA" id="ARBA00022574"/>
    </source>
</evidence>
<dbReference type="InterPro" id="IPR045184">
    <property type="entry name" value="SMU1"/>
</dbReference>
<dbReference type="Pfam" id="PF00400">
    <property type="entry name" value="WD40"/>
    <property type="match status" value="5"/>
</dbReference>
<comment type="similarity">
    <text evidence="6">Belongs to the WD repeat SMU1 family.</text>
</comment>
<dbReference type="KEGG" id="dfa:DFA_02026"/>
<feature type="repeat" description="WD" evidence="8">
    <location>
        <begin position="297"/>
        <end position="338"/>
    </location>
</feature>
<dbReference type="InterPro" id="IPR006595">
    <property type="entry name" value="CTLH_C"/>
</dbReference>
<dbReference type="InterPro" id="IPR001680">
    <property type="entry name" value="WD40_rpt"/>
</dbReference>
<keyword evidence="4" id="KW-0677">Repeat</keyword>
<evidence type="ECO:0000259" key="9">
    <source>
        <dbReference type="PROSITE" id="PS50897"/>
    </source>
</evidence>
<dbReference type="OMA" id="QSGLCVR"/>
<dbReference type="AlphaFoldDB" id="F4PYH5"/>
<accession>F4PYH5</accession>
<evidence type="ECO:0000256" key="8">
    <source>
        <dbReference type="PROSITE-ProRule" id="PRU00221"/>
    </source>
</evidence>
<evidence type="ECO:0000256" key="5">
    <source>
        <dbReference type="ARBA" id="ARBA00023187"/>
    </source>
</evidence>
<dbReference type="EMBL" id="GL883015">
    <property type="protein sequence ID" value="EGG19241.1"/>
    <property type="molecule type" value="Genomic_DNA"/>
</dbReference>
<dbReference type="PROSITE" id="PS50082">
    <property type="entry name" value="WD_REPEATS_2"/>
    <property type="match status" value="5"/>
</dbReference>
<organism evidence="10 11">
    <name type="scientific">Cavenderia fasciculata</name>
    <name type="common">Slime mold</name>
    <name type="synonym">Dictyostelium fasciculatum</name>
    <dbReference type="NCBI Taxonomy" id="261658"/>
    <lineage>
        <taxon>Eukaryota</taxon>
        <taxon>Amoebozoa</taxon>
        <taxon>Evosea</taxon>
        <taxon>Eumycetozoa</taxon>
        <taxon>Dictyostelia</taxon>
        <taxon>Acytosteliales</taxon>
        <taxon>Cavenderiaceae</taxon>
        <taxon>Cavenderia</taxon>
    </lineage>
</organism>
<evidence type="ECO:0000313" key="10">
    <source>
        <dbReference type="EMBL" id="EGG19241.1"/>
    </source>
</evidence>
<gene>
    <name evidence="10" type="primary">smu1</name>
    <name evidence="10" type="ORF">DFA_02026</name>
</gene>
<dbReference type="SUPFAM" id="SSF50978">
    <property type="entry name" value="WD40 repeat-like"/>
    <property type="match status" value="1"/>
</dbReference>
<keyword evidence="5" id="KW-0508">mRNA splicing</keyword>
<dbReference type="GO" id="GO:0000398">
    <property type="term" value="P:mRNA splicing, via spliceosome"/>
    <property type="evidence" value="ECO:0007669"/>
    <property type="project" value="InterPro"/>
</dbReference>
<feature type="repeat" description="WD" evidence="8">
    <location>
        <begin position="389"/>
        <end position="430"/>
    </location>
</feature>
<sequence>MGVALIGNENKKIIKRNGVKRGAMIVIATLAMKKCEYSLNKSHGHFTRDSPLGKDLVLESKSKIAPGFSLRCDLKYPFLEYLFDIILYVIKLILQFCKENSLTSTLLSMQEETGISLNTVDSIDELKNDIIVGRWDKVLLELSNLKISYDKLIDLFEHIIIELIEKKEFELSKQLLRKSEVMNYCKLNQVERYLQLEHCLQRQVINSGEFYSGTIEQRRKEIADSLIKDGGNGGSTAAIQQIEPSRLLALLGQALKWQQYQGIVQPGDDFDLFKGQTKTVSGAEQEEPITQLDRSIVFGDKNRPDCAKFTPDSQYLVTSSIDGFIEVWNYNTGALANLDYQSNDEFMMHNTGIISMCFSKDAEYMASGSTDGHAKVWQIKSGKCLRRFEPAHSQAVTCLHFINNSTQLLTSSIDSTIKMFGLKSGKVLKIYRGHLASINEFQINSNEEKMVSCSSDATVKVWDIKTGECLQTLAPVAQTKIRDIPIKNVFYIDAAQDLVLICNQSPSIVIMSIRKQFIVKQFTLDNDKFNFVCCCLSPNKKYLYAVSDDNHMNCFELETSNLLYRYDLRHKKEVVGLTIHPNRNILATISLDSNLQLWKS</sequence>
<dbReference type="PANTHER" id="PTHR22848">
    <property type="entry name" value="WD40 REPEAT PROTEIN"/>
    <property type="match status" value="1"/>
</dbReference>
<dbReference type="PROSITE" id="PS50897">
    <property type="entry name" value="CTLH"/>
    <property type="match status" value="1"/>
</dbReference>
<keyword evidence="2 8" id="KW-0853">WD repeat</keyword>
<evidence type="ECO:0000256" key="6">
    <source>
        <dbReference type="ARBA" id="ARBA00025801"/>
    </source>
</evidence>
<feature type="domain" description="CTLH" evidence="9">
    <location>
        <begin position="119"/>
        <end position="171"/>
    </location>
</feature>
<dbReference type="Proteomes" id="UP000007797">
    <property type="component" value="Unassembled WGS sequence"/>
</dbReference>
<protein>
    <recommendedName>
        <fullName evidence="7">WD40 repeat-containing protein SMU1</fullName>
    </recommendedName>
</protein>
<dbReference type="PROSITE" id="PS00678">
    <property type="entry name" value="WD_REPEATS_1"/>
    <property type="match status" value="1"/>
</dbReference>
<dbReference type="STRING" id="1054147.F4PYH5"/>
<dbReference type="GeneID" id="14871365"/>
<dbReference type="InterPro" id="IPR019775">
    <property type="entry name" value="WD40_repeat_CS"/>
</dbReference>
<evidence type="ECO:0000256" key="1">
    <source>
        <dbReference type="ARBA" id="ARBA00004324"/>
    </source>
</evidence>
<comment type="subcellular location">
    <subcellularLocation>
        <location evidence="1">Nucleus speckle</location>
    </subcellularLocation>
</comment>
<feature type="repeat" description="WD" evidence="8">
    <location>
        <begin position="567"/>
        <end position="600"/>
    </location>
</feature>
<feature type="repeat" description="WD" evidence="8">
    <location>
        <begin position="346"/>
        <end position="387"/>
    </location>
</feature>
<dbReference type="PRINTS" id="PR00320">
    <property type="entry name" value="GPROTEINBRPT"/>
</dbReference>
<dbReference type="InterPro" id="IPR006594">
    <property type="entry name" value="LisH"/>
</dbReference>
<dbReference type="OrthoDB" id="538223at2759"/>
<dbReference type="PROSITE" id="PS50896">
    <property type="entry name" value="LISH"/>
    <property type="match status" value="1"/>
</dbReference>